<organism evidence="2">
    <name type="scientific">marine sediment metagenome</name>
    <dbReference type="NCBI Taxonomy" id="412755"/>
    <lineage>
        <taxon>unclassified sequences</taxon>
        <taxon>metagenomes</taxon>
        <taxon>ecological metagenomes</taxon>
    </lineage>
</organism>
<evidence type="ECO:0000259" key="1">
    <source>
        <dbReference type="Pfam" id="PF04233"/>
    </source>
</evidence>
<protein>
    <recommendedName>
        <fullName evidence="1">Phage head morphogenesis domain-containing protein</fullName>
    </recommendedName>
</protein>
<name>A0A0F9DJ63_9ZZZZ</name>
<reference evidence="2" key="1">
    <citation type="journal article" date="2015" name="Nature">
        <title>Complex archaea that bridge the gap between prokaryotes and eukaryotes.</title>
        <authorList>
            <person name="Spang A."/>
            <person name="Saw J.H."/>
            <person name="Jorgensen S.L."/>
            <person name="Zaremba-Niedzwiedzka K."/>
            <person name="Martijn J."/>
            <person name="Lind A.E."/>
            <person name="van Eijk R."/>
            <person name="Schleper C."/>
            <person name="Guy L."/>
            <person name="Ettema T.J."/>
        </authorList>
    </citation>
    <scope>NUCLEOTIDE SEQUENCE</scope>
</reference>
<gene>
    <name evidence="2" type="ORF">LCGC14_2482590</name>
</gene>
<dbReference type="Pfam" id="PF04233">
    <property type="entry name" value="Phage_Mu_F"/>
    <property type="match status" value="1"/>
</dbReference>
<sequence length="449" mass="51377">VKYQQIQMTPADMEYFTMKKWSRETVLAKYGIPAVLAGITDSPATLSGDDTRDQMKGFWNLTLIPRLRFFEQKLETDFFNRYGLDMEGRFDLSEIAELQEDEVKKRNEERLDLIAGIGTINRVLERRGEEPVAWGDVAWLPLSLVPISSGVSEPVVGESQELTATSIAFLKEERTPVAFLEKAKPTYTKLVKDLHWKAVTQSWEAIERVYKKDIQKWLFAQRSFLLEIISREKAIGADLFDEITDDAYWATQEAELREISKVWFRRAMEESEKHIRDLVETVGLPSIEVSWSIFDTRAVELLDVRLTELKGVTDTVKKGVKEIMQTALQDGLSESDTASVLRDRYNVFQNRAKTIARTEIGGVLNDSRIETYKHFGWTKHEWLSSLDERVRTPGEPSASQIYDHRIDGTIRDIGEAFPTNGAIRWPNDIDGDAGDKINCRCLTVPITED</sequence>
<evidence type="ECO:0000313" key="2">
    <source>
        <dbReference type="EMBL" id="KKL17736.1"/>
    </source>
</evidence>
<proteinExistence type="predicted"/>
<feature type="non-terminal residue" evidence="2">
    <location>
        <position position="1"/>
    </location>
</feature>
<dbReference type="InterPro" id="IPR006944">
    <property type="entry name" value="Phage/GTA_portal"/>
</dbReference>
<feature type="domain" description="Phage head morphogenesis" evidence="1">
    <location>
        <begin position="320"/>
        <end position="443"/>
    </location>
</feature>
<dbReference type="InterPro" id="IPR006528">
    <property type="entry name" value="Phage_head_morphogenesis_dom"/>
</dbReference>
<dbReference type="EMBL" id="LAZR01039141">
    <property type="protein sequence ID" value="KKL17736.1"/>
    <property type="molecule type" value="Genomic_DNA"/>
</dbReference>
<accession>A0A0F9DJ63</accession>
<dbReference type="Pfam" id="PF04860">
    <property type="entry name" value="Phage_portal"/>
    <property type="match status" value="1"/>
</dbReference>
<dbReference type="AlphaFoldDB" id="A0A0F9DJ63"/>
<comment type="caution">
    <text evidence="2">The sequence shown here is derived from an EMBL/GenBank/DDBJ whole genome shotgun (WGS) entry which is preliminary data.</text>
</comment>